<dbReference type="RefSeq" id="WP_069835585.1">
    <property type="nucleotide sequence ID" value="NZ_MDGQ01000005.1"/>
</dbReference>
<organism evidence="1 2">
    <name type="scientific">Roseivirga misakiensis</name>
    <dbReference type="NCBI Taxonomy" id="1563681"/>
    <lineage>
        <taxon>Bacteria</taxon>
        <taxon>Pseudomonadati</taxon>
        <taxon>Bacteroidota</taxon>
        <taxon>Cytophagia</taxon>
        <taxon>Cytophagales</taxon>
        <taxon>Roseivirgaceae</taxon>
        <taxon>Roseivirga</taxon>
    </lineage>
</organism>
<dbReference type="AlphaFoldDB" id="A0A1E5SY87"/>
<dbReference type="SUPFAM" id="SSF49785">
    <property type="entry name" value="Galactose-binding domain-like"/>
    <property type="match status" value="2"/>
</dbReference>
<dbReference type="STRING" id="1563681.BFP71_11355"/>
<dbReference type="OrthoDB" id="9757939at2"/>
<dbReference type="InterPro" id="IPR051913">
    <property type="entry name" value="GH2_Domain-Containing"/>
</dbReference>
<dbReference type="EMBL" id="MDGQ01000005">
    <property type="protein sequence ID" value="OEK04080.1"/>
    <property type="molecule type" value="Genomic_DNA"/>
</dbReference>
<evidence type="ECO:0000313" key="2">
    <source>
        <dbReference type="Proteomes" id="UP000095552"/>
    </source>
</evidence>
<dbReference type="GO" id="GO:0004553">
    <property type="term" value="F:hydrolase activity, hydrolyzing O-glycosyl compounds"/>
    <property type="evidence" value="ECO:0007669"/>
    <property type="project" value="InterPro"/>
</dbReference>
<keyword evidence="2" id="KW-1185">Reference proteome</keyword>
<protein>
    <submittedName>
        <fullName evidence="1">Uncharacterized protein</fullName>
    </submittedName>
</protein>
<dbReference type="Proteomes" id="UP000095552">
    <property type="component" value="Unassembled WGS sequence"/>
</dbReference>
<accession>A0A1E5SY87</accession>
<dbReference type="InterPro" id="IPR008979">
    <property type="entry name" value="Galactose-bd-like_sf"/>
</dbReference>
<gene>
    <name evidence="1" type="ORF">BFP71_11355</name>
</gene>
<evidence type="ECO:0000313" key="1">
    <source>
        <dbReference type="EMBL" id="OEK04080.1"/>
    </source>
</evidence>
<comment type="caution">
    <text evidence="1">The sequence shown here is derived from an EMBL/GenBank/DDBJ whole genome shotgun (WGS) entry which is preliminary data.</text>
</comment>
<dbReference type="GO" id="GO:0005975">
    <property type="term" value="P:carbohydrate metabolic process"/>
    <property type="evidence" value="ECO:0007669"/>
    <property type="project" value="InterPro"/>
</dbReference>
<proteinExistence type="predicted"/>
<dbReference type="PANTHER" id="PTHR42732:SF1">
    <property type="entry name" value="BETA-MANNOSIDASE"/>
    <property type="match status" value="1"/>
</dbReference>
<reference evidence="1 2" key="1">
    <citation type="submission" date="2016-08" db="EMBL/GenBank/DDBJ databases">
        <title>Draft genome of Fabibacter sp. strain SK-8.</title>
        <authorList>
            <person name="Wong S.-K."/>
            <person name="Hamasaki K."/>
            <person name="Yoshizawa S."/>
        </authorList>
    </citation>
    <scope>NUCLEOTIDE SEQUENCE [LARGE SCALE GENOMIC DNA]</scope>
    <source>
        <strain evidence="1 2">SK-8</strain>
    </source>
</reference>
<name>A0A1E5SY87_9BACT</name>
<dbReference type="PANTHER" id="PTHR42732">
    <property type="entry name" value="BETA-GALACTOSIDASE"/>
    <property type="match status" value="1"/>
</dbReference>
<dbReference type="Gene3D" id="2.60.120.260">
    <property type="entry name" value="Galactose-binding domain-like"/>
    <property type="match status" value="2"/>
</dbReference>
<sequence length="332" mass="38203">MYKTIIISLLVLITVGVSGQDLDRLYNLRGDWKFFIGDKAEYAEKDFDDSGWEEIYVPRRWEREGFNGYDGFAWYRTKIDGDEFEKEGSHYLRLGYIDDVDEVFFNGVKIGFSGSFPPNYSTAWNAKREYRIPTQLIDRNGKNTIAVRVFDKGGEGGIYSGEVGLLVADAAYNEMYPLEGVWKIRTRDREEYANEVYDDSNWEDIIVPSNWKTIGIRNYRGFAWYRKVFEIPEGGKIKEFTLVGGYIDDFDEIFVNGVKIGETNDGKRIGRSRSFSELRLYDIPRNLLKPGKNTIAVRVEDIGDNGGIYAGPVAIVPSKIVTKFARDSQFWR</sequence>